<name>A0A164TME9_DAUCS</name>
<gene>
    <name evidence="1" type="ORF">DCAR_0728507</name>
</gene>
<accession>A0A164TME9</accession>
<proteinExistence type="predicted"/>
<keyword evidence="2" id="KW-1185">Reference proteome</keyword>
<reference evidence="1" key="1">
    <citation type="journal article" date="2016" name="Nat. Genet.">
        <title>A high-quality carrot genome assembly provides new insights into carotenoid accumulation and asterid genome evolution.</title>
        <authorList>
            <person name="Iorizzo M."/>
            <person name="Ellison S."/>
            <person name="Senalik D."/>
            <person name="Zeng P."/>
            <person name="Satapoomin P."/>
            <person name="Huang J."/>
            <person name="Bowman M."/>
            <person name="Iovene M."/>
            <person name="Sanseverino W."/>
            <person name="Cavagnaro P."/>
            <person name="Yildiz M."/>
            <person name="Macko-Podgorni A."/>
            <person name="Moranska E."/>
            <person name="Grzebelus E."/>
            <person name="Grzebelus D."/>
            <person name="Ashrafi H."/>
            <person name="Zheng Z."/>
            <person name="Cheng S."/>
            <person name="Spooner D."/>
            <person name="Van Deynze A."/>
            <person name="Simon P."/>
        </authorList>
    </citation>
    <scope>NUCLEOTIDE SEQUENCE</scope>
    <source>
        <tissue evidence="1">Leaf</tissue>
    </source>
</reference>
<dbReference type="Gramene" id="KZM87725">
    <property type="protein sequence ID" value="KZM87725"/>
    <property type="gene ID" value="DCAR_024826"/>
</dbReference>
<dbReference type="Proteomes" id="UP000077755">
    <property type="component" value="Chromosome 7"/>
</dbReference>
<dbReference type="AlphaFoldDB" id="A0A164TME9"/>
<organism evidence="1 2">
    <name type="scientific">Daucus carota subsp. sativus</name>
    <name type="common">Carrot</name>
    <dbReference type="NCBI Taxonomy" id="79200"/>
    <lineage>
        <taxon>Eukaryota</taxon>
        <taxon>Viridiplantae</taxon>
        <taxon>Streptophyta</taxon>
        <taxon>Embryophyta</taxon>
        <taxon>Tracheophyta</taxon>
        <taxon>Spermatophyta</taxon>
        <taxon>Magnoliopsida</taxon>
        <taxon>eudicotyledons</taxon>
        <taxon>Gunneridae</taxon>
        <taxon>Pentapetalae</taxon>
        <taxon>asterids</taxon>
        <taxon>campanulids</taxon>
        <taxon>Apiales</taxon>
        <taxon>Apiaceae</taxon>
        <taxon>Apioideae</taxon>
        <taxon>Scandiceae</taxon>
        <taxon>Daucinae</taxon>
        <taxon>Daucus</taxon>
        <taxon>Daucus sect. Daucus</taxon>
    </lineage>
</organism>
<protein>
    <submittedName>
        <fullName evidence="1">Uncharacterized protein</fullName>
    </submittedName>
</protein>
<reference evidence="1" key="2">
    <citation type="submission" date="2022-03" db="EMBL/GenBank/DDBJ databases">
        <title>Draft title - Genomic analysis of global carrot germplasm unveils the trajectory of domestication and the origin of high carotenoid orange carrot.</title>
        <authorList>
            <person name="Iorizzo M."/>
            <person name="Ellison S."/>
            <person name="Senalik D."/>
            <person name="Macko-Podgorni A."/>
            <person name="Grzebelus D."/>
            <person name="Bostan H."/>
            <person name="Rolling W."/>
            <person name="Curaba J."/>
            <person name="Simon P."/>
        </authorList>
    </citation>
    <scope>NUCLEOTIDE SEQUENCE</scope>
    <source>
        <tissue evidence="1">Leaf</tissue>
    </source>
</reference>
<dbReference type="EMBL" id="CP093349">
    <property type="protein sequence ID" value="WOH09054.1"/>
    <property type="molecule type" value="Genomic_DNA"/>
</dbReference>
<evidence type="ECO:0000313" key="1">
    <source>
        <dbReference type="EMBL" id="WOH09054.1"/>
    </source>
</evidence>
<evidence type="ECO:0000313" key="2">
    <source>
        <dbReference type="Proteomes" id="UP000077755"/>
    </source>
</evidence>
<sequence length="79" mass="8822">MGVEHIVIMECSEERWCEVGQDDDRRIWGGAARLRSGCWWRVWLVMEVVFGTEASSGGVFPSICLGPPSIQGPPIYIVL</sequence>